<dbReference type="GO" id="GO:0032053">
    <property type="term" value="P:ciliary basal body organization"/>
    <property type="evidence" value="ECO:0007669"/>
    <property type="project" value="TreeGrafter"/>
</dbReference>
<gene>
    <name evidence="2" type="primary">LOC103175528</name>
</gene>
<dbReference type="InParanoid" id="A0A4W3K5P3"/>
<reference evidence="3" key="2">
    <citation type="journal article" date="2007" name="PLoS Biol.">
        <title>Survey sequencing and comparative analysis of the elephant shark (Callorhinchus milii) genome.</title>
        <authorList>
            <person name="Venkatesh B."/>
            <person name="Kirkness E.F."/>
            <person name="Loh Y.H."/>
            <person name="Halpern A.L."/>
            <person name="Lee A.P."/>
            <person name="Johnson J."/>
            <person name="Dandona N."/>
            <person name="Viswanathan L.D."/>
            <person name="Tay A."/>
            <person name="Venter J.C."/>
            <person name="Strausberg R.L."/>
            <person name="Brenner S."/>
        </authorList>
    </citation>
    <scope>NUCLEOTIDE SEQUENCE [LARGE SCALE GENOMIC DNA]</scope>
</reference>
<dbReference type="InterPro" id="IPR033207">
    <property type="entry name" value="CCP110"/>
</dbReference>
<dbReference type="PANTHER" id="PTHR13594:SF1">
    <property type="entry name" value="CENTRIOLAR COILED-COIL PROTEIN OF 110 KDA"/>
    <property type="match status" value="1"/>
</dbReference>
<dbReference type="GO" id="GO:0007099">
    <property type="term" value="P:centriole replication"/>
    <property type="evidence" value="ECO:0007669"/>
    <property type="project" value="InterPro"/>
</dbReference>
<dbReference type="GO" id="GO:0005814">
    <property type="term" value="C:centriole"/>
    <property type="evidence" value="ECO:0007669"/>
    <property type="project" value="InterPro"/>
</dbReference>
<feature type="region of interest" description="Disordered" evidence="1">
    <location>
        <begin position="212"/>
        <end position="232"/>
    </location>
</feature>
<dbReference type="GeneTree" id="ENSGT00390000004090"/>
<reference evidence="3" key="1">
    <citation type="journal article" date="2006" name="Science">
        <title>Ancient noncoding elements conserved in the human genome.</title>
        <authorList>
            <person name="Venkatesh B."/>
            <person name="Kirkness E.F."/>
            <person name="Loh Y.H."/>
            <person name="Halpern A.L."/>
            <person name="Lee A.P."/>
            <person name="Johnson J."/>
            <person name="Dandona N."/>
            <person name="Viswanathan L.D."/>
            <person name="Tay A."/>
            <person name="Venter J.C."/>
            <person name="Strausberg R.L."/>
            <person name="Brenner S."/>
        </authorList>
    </citation>
    <scope>NUCLEOTIDE SEQUENCE [LARGE SCALE GENOMIC DNA]</scope>
</reference>
<dbReference type="AlphaFoldDB" id="A0A4W3K5P3"/>
<evidence type="ECO:0000313" key="2">
    <source>
        <dbReference type="Ensembl" id="ENSCMIP00000046563.1"/>
    </source>
</evidence>
<dbReference type="PANTHER" id="PTHR13594">
    <property type="entry name" value="CENTRIOLAR COILED-COIL PROTEIN OF 110 KDA"/>
    <property type="match status" value="1"/>
</dbReference>
<reference evidence="2" key="4">
    <citation type="submission" date="2025-08" db="UniProtKB">
        <authorList>
            <consortium name="Ensembl"/>
        </authorList>
    </citation>
    <scope>IDENTIFICATION</scope>
</reference>
<feature type="compositionally biased region" description="Basic and acidic residues" evidence="1">
    <location>
        <begin position="213"/>
        <end position="231"/>
    </location>
</feature>
<evidence type="ECO:0000256" key="1">
    <source>
        <dbReference type="SAM" id="MobiDB-lite"/>
    </source>
</evidence>
<organism evidence="2 3">
    <name type="scientific">Callorhinchus milii</name>
    <name type="common">Ghost shark</name>
    <dbReference type="NCBI Taxonomy" id="7868"/>
    <lineage>
        <taxon>Eukaryota</taxon>
        <taxon>Metazoa</taxon>
        <taxon>Chordata</taxon>
        <taxon>Craniata</taxon>
        <taxon>Vertebrata</taxon>
        <taxon>Chondrichthyes</taxon>
        <taxon>Holocephali</taxon>
        <taxon>Chimaeriformes</taxon>
        <taxon>Callorhinchidae</taxon>
        <taxon>Callorhinchus</taxon>
    </lineage>
</organism>
<feature type="compositionally biased region" description="Polar residues" evidence="1">
    <location>
        <begin position="323"/>
        <end position="356"/>
    </location>
</feature>
<dbReference type="GO" id="GO:0032465">
    <property type="term" value="P:regulation of cytokinesis"/>
    <property type="evidence" value="ECO:0007669"/>
    <property type="project" value="InterPro"/>
</dbReference>
<keyword evidence="3" id="KW-1185">Reference proteome</keyword>
<reference evidence="2" key="5">
    <citation type="submission" date="2025-09" db="UniProtKB">
        <authorList>
            <consortium name="Ensembl"/>
        </authorList>
    </citation>
    <scope>IDENTIFICATION</scope>
</reference>
<reference evidence="3" key="3">
    <citation type="journal article" date="2014" name="Nature">
        <title>Elephant shark genome provides unique insights into gnathostome evolution.</title>
        <authorList>
            <consortium name="International Elephant Shark Genome Sequencing Consortium"/>
            <person name="Venkatesh B."/>
            <person name="Lee A.P."/>
            <person name="Ravi V."/>
            <person name="Maurya A.K."/>
            <person name="Lian M.M."/>
            <person name="Swann J.B."/>
            <person name="Ohta Y."/>
            <person name="Flajnik M.F."/>
            <person name="Sutoh Y."/>
            <person name="Kasahara M."/>
            <person name="Hoon S."/>
            <person name="Gangu V."/>
            <person name="Roy S.W."/>
            <person name="Irimia M."/>
            <person name="Korzh V."/>
            <person name="Kondrychyn I."/>
            <person name="Lim Z.W."/>
            <person name="Tay B.H."/>
            <person name="Tohari S."/>
            <person name="Kong K.W."/>
            <person name="Ho S."/>
            <person name="Lorente-Galdos B."/>
            <person name="Quilez J."/>
            <person name="Marques-Bonet T."/>
            <person name="Raney B.J."/>
            <person name="Ingham P.W."/>
            <person name="Tay A."/>
            <person name="Hillier L.W."/>
            <person name="Minx P."/>
            <person name="Boehm T."/>
            <person name="Wilson R.K."/>
            <person name="Brenner S."/>
            <person name="Warren W.C."/>
        </authorList>
    </citation>
    <scope>NUCLEOTIDE SEQUENCE [LARGE SCALE GENOMIC DNA]</scope>
</reference>
<name>A0A4W3K5P3_CALMI</name>
<feature type="region of interest" description="Disordered" evidence="1">
    <location>
        <begin position="390"/>
        <end position="417"/>
    </location>
</feature>
<dbReference type="Ensembl" id="ENSCMIT00000047225.1">
    <property type="protein sequence ID" value="ENSCMIP00000046563.1"/>
    <property type="gene ID" value="ENSCMIG00000019144.1"/>
</dbReference>
<protein>
    <submittedName>
        <fullName evidence="2">Centriolar coiled-coil protein of 110 kDa-like</fullName>
    </submittedName>
</protein>
<sequence length="857" mass="96730">MSSGFIEDWNSTADQSTLHRTSLRCIESLICESISTQVSDAIKPNSAMDPGNVPGIASVIITEESVQKNSLDYNESFCTSIECGKTNVNCHISCAPMLDDSKDKIVHTNTNFTVLKENGPKTEQTSINSIDKQEDSCQTVNGDCTVLSTGNKKNTYSEQSHSHHYIDEETAPNQDSSPDPYALSLQNLLKKSREYRDRQRQEKLLKTLQCKVQSDKENETKDSKDMEERKLVSGKPTVPDTILKVNQARPSVFPHYSCDSSEPHQTIADGIMNEHEKNASRSNCQALPQENTSTEMHELSLKNVVLFSKSSKPINKSHCLRKSQLQSNSVGQRSQCQQEGKSVNRPTKSQSRSFRVPNLQLSKSPVLSKKQGRLSQRNLVNAPIVMDGETVEQRKKESRSDAFRSQMKVSQAQRKHTAELEFSKPKLKAFTGLETTLTPYCEAVTNELLLDSKATLLNTGNDKCIESDKKSIALCSGKTHSGFGSLSYGNFVPQTICSCGTTASRMNILQSFVTKKIQCSRQLFPPNIHLAAKPLKTSPKLTSYTMEDTIRQKQYINKSYDVEFPSSLLLQDFKSKQELDSKNPTTPEFGLNIRDSRVKRRLILNSASDEQEQPPASMPCSSKVSFHLHHLSRACEESEVQSVGEVEKHLLALAQKRCQLQEEHAQQLADLLAEQRKRKESLLKLGLGVLERWPDRFLALIKGYLTRRVLRTKRLMQLSQTIKDTQQLLLALQTGTPMRNGLISARDALLKERVRCQLRAALYEVHDIFFLISSAERMQIIRHDQDLQQNRLNQQEHGSVKKKISAATQKVLERKRMRMFSVGTIGEQKIPKKHSLQENQDYDVRGNRSQRLSNSRS</sequence>
<feature type="region of interest" description="Disordered" evidence="1">
    <location>
        <begin position="828"/>
        <end position="857"/>
    </location>
</feature>
<accession>A0A4W3K5P3</accession>
<feature type="compositionally biased region" description="Basic and acidic residues" evidence="1">
    <location>
        <begin position="391"/>
        <end position="402"/>
    </location>
</feature>
<evidence type="ECO:0000313" key="3">
    <source>
        <dbReference type="Proteomes" id="UP000314986"/>
    </source>
</evidence>
<dbReference type="STRING" id="7868.ENSCMIP00000046563"/>
<proteinExistence type="predicted"/>
<feature type="region of interest" description="Disordered" evidence="1">
    <location>
        <begin position="319"/>
        <end position="356"/>
    </location>
</feature>
<dbReference type="Proteomes" id="UP000314986">
    <property type="component" value="Unassembled WGS sequence"/>
</dbReference>
<dbReference type="GO" id="GO:1903723">
    <property type="term" value="P:negative regulation of centriole elongation"/>
    <property type="evidence" value="ECO:0007669"/>
    <property type="project" value="TreeGrafter"/>
</dbReference>
<feature type="compositionally biased region" description="Polar residues" evidence="1">
    <location>
        <begin position="847"/>
        <end position="857"/>
    </location>
</feature>